<feature type="chain" id="PRO_5008141479" description="Protein TsetseEP domain-containing protein" evidence="1">
    <location>
        <begin position="19"/>
        <end position="1010"/>
    </location>
</feature>
<organism evidence="2 3">
    <name type="scientific">Anopheles minimus</name>
    <dbReference type="NCBI Taxonomy" id="112268"/>
    <lineage>
        <taxon>Eukaryota</taxon>
        <taxon>Metazoa</taxon>
        <taxon>Ecdysozoa</taxon>
        <taxon>Arthropoda</taxon>
        <taxon>Hexapoda</taxon>
        <taxon>Insecta</taxon>
        <taxon>Pterygota</taxon>
        <taxon>Neoptera</taxon>
        <taxon>Endopterygota</taxon>
        <taxon>Diptera</taxon>
        <taxon>Nematocera</taxon>
        <taxon>Culicoidea</taxon>
        <taxon>Culicidae</taxon>
        <taxon>Anophelinae</taxon>
        <taxon>Anopheles</taxon>
    </lineage>
</organism>
<dbReference type="AlphaFoldDB" id="A0A182WJM7"/>
<dbReference type="EnsemblMetazoa" id="AMIN010581-RA">
    <property type="protein sequence ID" value="AMIN010581-PA"/>
    <property type="gene ID" value="AMIN010581"/>
</dbReference>
<accession>A0A182WJM7</accession>
<dbReference type="VEuPathDB" id="VectorBase:AMIN010581"/>
<name>A0A182WJM7_9DIPT</name>
<feature type="signal peptide" evidence="1">
    <location>
        <begin position="1"/>
        <end position="18"/>
    </location>
</feature>
<reference evidence="3" key="1">
    <citation type="submission" date="2013-03" db="EMBL/GenBank/DDBJ databases">
        <title>The Genome Sequence of Anopheles minimus MINIMUS1.</title>
        <authorList>
            <consortium name="The Broad Institute Genomics Platform"/>
            <person name="Neafsey D.E."/>
            <person name="Walton C."/>
            <person name="Walker B."/>
            <person name="Young S.K."/>
            <person name="Zeng Q."/>
            <person name="Gargeya S."/>
            <person name="Fitzgerald M."/>
            <person name="Haas B."/>
            <person name="Abouelleil A."/>
            <person name="Allen A.W."/>
            <person name="Alvarado L."/>
            <person name="Arachchi H.M."/>
            <person name="Berlin A.M."/>
            <person name="Chapman S.B."/>
            <person name="Gainer-Dewar J."/>
            <person name="Goldberg J."/>
            <person name="Griggs A."/>
            <person name="Gujja S."/>
            <person name="Hansen M."/>
            <person name="Howarth C."/>
            <person name="Imamovic A."/>
            <person name="Ireland A."/>
            <person name="Larimer J."/>
            <person name="McCowan C."/>
            <person name="Murphy C."/>
            <person name="Pearson M."/>
            <person name="Poon T.W."/>
            <person name="Priest M."/>
            <person name="Roberts A."/>
            <person name="Saif S."/>
            <person name="Shea T."/>
            <person name="Sisk P."/>
            <person name="Sykes S."/>
            <person name="Wortman J."/>
            <person name="Nusbaum C."/>
            <person name="Birren B."/>
        </authorList>
    </citation>
    <scope>NUCLEOTIDE SEQUENCE [LARGE SCALE GENOMIC DNA]</scope>
    <source>
        <strain evidence="3">MINIMUS1</strain>
    </source>
</reference>
<dbReference type="Proteomes" id="UP000075920">
    <property type="component" value="Unassembled WGS sequence"/>
</dbReference>
<protein>
    <recommendedName>
        <fullName evidence="4">Protein TsetseEP domain-containing protein</fullName>
    </recommendedName>
</protein>
<keyword evidence="1" id="KW-0732">Signal</keyword>
<evidence type="ECO:0000256" key="1">
    <source>
        <dbReference type="SAM" id="SignalP"/>
    </source>
</evidence>
<sequence length="1010" mass="107819">MERVALLILLLQTSLAIASPDYGLPNSVIGTAKVLSSVNEATTYLDTLAAAKLVSASIARTEFGLPNIVQILKQTGNTASQDGINVANALSSLAQSSSGDATILFDAVLKSIQDALKRITEMLPTTKSSLSALIGSNVPDRLTDCFGRIESSLKTLEVEIGTLKSAILAAVAEAGSPTSISANILGKHITAKKVYSVVRTVRNLRAFLPVVRYTLNTAIEDAVEADSFLTAYTTTVAALDGMVTIVLQSLNVAEQGFYATLKSGIQALASSYANMKESTLLLPINEDSSLGAEIGSMLSKFSTTLGDPEKDILSVATELQSYLGAIKSMVAITDPQVVSITDSKLIEALIQTLIYGGPYSRYCFNKYKALVSYLISYLLDESIVCVEREIPRLANLATTVQSVLDVNAFDFEDIYDWLTICNELQVSTDRTECVARIAQSYTPLGDYFADKYDLLFDLTTSEVNASKQRANICINLSRRSIADGFMADLQDDIKQCANVYEMNRLVLAFGIVCLLQGLFAEPRPGFGLTNNLSATSKITEEKNDAKSESDAISALTVAALTSGMTKLTTVKTKVETVITQFSQKVQAVATGYDTLVGATDGNIDNAFGPFITAIDAAVTYITGDGATIATDLAGISYTGIADQLTDAFTRIVGGLGDVKTKTLAVKTGVLAAFNSAQSPSVNSDVLRQHVTLKTMYNLLSSVTKLRTYLPLVKYILKTTIENIAEADTYVAALKSSLTNDVTTITGSFTNSLQTRTTALANDIGTAFSSQAVGFGVVRTTVNAMTGISGATAYSDLQSALSSLTSALSVARRVSATSTMQSAFDDISSGLTTLINTLSSSVSVVDNPLTVLLIDTLMGNDEYGRYCYQKYKEPVEALFDMSFDGGWMCIDKEIVRLMHLQTALFLIIDQIAIDLEDIESQIGVCNTLGLASNSNVNACVSALAGYYSPLFAATRQKIDLVYEIATNEAVASKQRLLICFQLVNLDVSVIQVAAITEGLTICSQNGPNGTD</sequence>
<evidence type="ECO:0008006" key="4">
    <source>
        <dbReference type="Google" id="ProtNLM"/>
    </source>
</evidence>
<evidence type="ECO:0000313" key="3">
    <source>
        <dbReference type="Proteomes" id="UP000075920"/>
    </source>
</evidence>
<proteinExistence type="predicted"/>
<evidence type="ECO:0000313" key="2">
    <source>
        <dbReference type="EnsemblMetazoa" id="AMIN010581-PA"/>
    </source>
</evidence>
<keyword evidence="3" id="KW-1185">Reference proteome</keyword>
<reference evidence="2" key="2">
    <citation type="submission" date="2020-05" db="UniProtKB">
        <authorList>
            <consortium name="EnsemblMetazoa"/>
        </authorList>
    </citation>
    <scope>IDENTIFICATION</scope>
    <source>
        <strain evidence="2">MINIMUS1</strain>
    </source>
</reference>